<dbReference type="Gene3D" id="2.40.128.130">
    <property type="entry name" value="Autotransporter beta-domain"/>
    <property type="match status" value="1"/>
</dbReference>
<evidence type="ECO:0000313" key="12">
    <source>
        <dbReference type="EMBL" id="SPN73593.1"/>
    </source>
</evidence>
<dbReference type="InterPro" id="IPR011427">
    <property type="entry name" value="Polymorphic_membr_middle"/>
</dbReference>
<evidence type="ECO:0000256" key="2">
    <source>
        <dbReference type="ARBA" id="ARBA00004416"/>
    </source>
</evidence>
<accession>A0A2R8FAZ3</accession>
<dbReference type="GO" id="GO:0009279">
    <property type="term" value="C:cell outer membrane"/>
    <property type="evidence" value="ECO:0007669"/>
    <property type="project" value="UniProtKB-SubCell"/>
</dbReference>
<name>A0A2R8FAZ3_9CHLA</name>
<evidence type="ECO:0000256" key="1">
    <source>
        <dbReference type="ARBA" id="ARBA00004191"/>
    </source>
</evidence>
<dbReference type="InterPro" id="IPR003368">
    <property type="entry name" value="POMP_repeat"/>
</dbReference>
<dbReference type="PROSITE" id="PS51257">
    <property type="entry name" value="PROKAR_LIPOPROTEIN"/>
    <property type="match status" value="1"/>
</dbReference>
<keyword evidence="10" id="KW-0998">Cell outer membrane</keyword>
<evidence type="ECO:0000256" key="3">
    <source>
        <dbReference type="ARBA" id="ARBA00007542"/>
    </source>
</evidence>
<feature type="domain" description="Autotransporter" evidence="11">
    <location>
        <begin position="653"/>
        <end position="955"/>
    </location>
</feature>
<evidence type="ECO:0000259" key="11">
    <source>
        <dbReference type="PROSITE" id="PS51208"/>
    </source>
</evidence>
<evidence type="ECO:0000256" key="6">
    <source>
        <dbReference type="ARBA" id="ARBA00022525"/>
    </source>
</evidence>
<evidence type="ECO:0000256" key="4">
    <source>
        <dbReference type="ARBA" id="ARBA00022452"/>
    </source>
</evidence>
<protein>
    <submittedName>
        <fullName evidence="12">Polymorphic membrane protein F,chlamydial polymorphic outer membrane protein repeat,Chlamydia polymorphic membrane protein middle domain</fullName>
    </submittedName>
</protein>
<reference evidence="13" key="1">
    <citation type="submission" date="2017-11" db="EMBL/GenBank/DDBJ databases">
        <authorList>
            <person name="Seth-Smith MB H."/>
        </authorList>
    </citation>
    <scope>NUCLEOTIDE SEQUENCE [LARGE SCALE GENOMIC DNA]</scope>
</reference>
<dbReference type="SMART" id="SM00869">
    <property type="entry name" value="Autotransporter"/>
    <property type="match status" value="1"/>
</dbReference>
<dbReference type="SUPFAM" id="SSF103515">
    <property type="entry name" value="Autotransporter"/>
    <property type="match status" value="1"/>
</dbReference>
<dbReference type="NCBIfam" id="TIGR01376">
    <property type="entry name" value="POMP_repeat"/>
    <property type="match status" value="3"/>
</dbReference>
<gene>
    <name evidence="12" type="primary">pmpF_13</name>
    <name evidence="12" type="ORF">C10C_0426</name>
</gene>
<sequence length="955" mass="104661">MRFIPFSVLFIALSCCLFGEERTNLIPYLDCKIEASNFQSSISFPRNLNPLISTFKASSLHTLTGFPHDINQDVIISGYSEEHAFSYQTYTLNGACITCKNLTISDNSETMRFENNLCMADGGAVYALDTCTLSRNQNCIFKTNVATVTALKEIIITQPTTCRGGAVKSNSLIISNNFGSCVFENNSALSYGGAIYADLDISILENKGSIFIKNNKTLIMATNGGGLSSRNCILSNNLKPIQIMGNAAGQGGGIYANRNVIIFGNKAKLEISNNTAFAAQNITSPVVMNPGGGGIMSISLVLENNSKGIIFNNNRGARNGGALYLQSLIIRNNGPISFINNSATWGGALFNFFSGSGTQNFFLSADYGDILFNNNIATNQSPASSYRNAIRSSSGINLKLGASQGHKIIFYDPIEHESTTSNPILFNYQPHHQGTILFSGIAVDPEAINENNFLSKLTNSSELQRGVLAIEEKAIISFKNISQTGGILRLGNGAILRTNPSRSSINFNKIAINLPSVLKSAATAPKFWIYPQLSGSNYSEDTSSNIVLSGPLTLLDDENENPYDSLNLSEPLKNIPLLYLLDITAKQIDTSNLIIEAINLDNHYGYQGVWSPYWVETTTTSNPAAAETTNTNHRQLYANWTPLGYLPNPIRRGEFIANTLWQSVYTTLLGLQSLTPQNPRQIGLEASLQGLGFLMIQHSRQGSRGFRTHATGYAATSSRTTATQNYFSLGFTQMISKTKEQQTQNKTSSHNYIAGLRFDSLLFNERVSTGFALAYSYGNHHTHCHYTETQKGISEALFHNHTLGGSLTFTFFPDSITQSFKIYPFISAVAVRCSQPSFQETGYHARKFATKHPLTNVSTPLGLSLQWQRFPMLWTTELSYVPTVYRQNPELLTTSLISNGTWTAKATPVSYNAGVLKIKNISQLFSRATLSLGYSAQISSSTLSHDLRAESHIMF</sequence>
<evidence type="ECO:0000256" key="10">
    <source>
        <dbReference type="ARBA" id="ARBA00023237"/>
    </source>
</evidence>
<keyword evidence="5" id="KW-0134">Cell wall</keyword>
<keyword evidence="13" id="KW-1185">Reference proteome</keyword>
<dbReference type="InterPro" id="IPR036709">
    <property type="entry name" value="Autotransporte_beta_dom_sf"/>
</dbReference>
<dbReference type="RefSeq" id="WP_108896551.1">
    <property type="nucleotide sequence ID" value="NZ_LT993738.1"/>
</dbReference>
<evidence type="ECO:0000313" key="13">
    <source>
        <dbReference type="Proteomes" id="UP000244926"/>
    </source>
</evidence>
<comment type="similarity">
    <text evidence="3">Belongs to the PMP outer membrane protein family.</text>
</comment>
<evidence type="ECO:0000256" key="5">
    <source>
        <dbReference type="ARBA" id="ARBA00022512"/>
    </source>
</evidence>
<dbReference type="InterPro" id="IPR005546">
    <property type="entry name" value="Autotransporte_beta"/>
</dbReference>
<dbReference type="Proteomes" id="UP000244926">
    <property type="component" value="Chromosome I"/>
</dbReference>
<proteinExistence type="inferred from homology"/>
<keyword evidence="9" id="KW-0472">Membrane</keyword>
<evidence type="ECO:0000256" key="8">
    <source>
        <dbReference type="ARBA" id="ARBA00022729"/>
    </source>
</evidence>
<organism evidence="12 13">
    <name type="scientific">Chlamydia serpentis</name>
    <dbReference type="NCBI Taxonomy" id="1967782"/>
    <lineage>
        <taxon>Bacteria</taxon>
        <taxon>Pseudomonadati</taxon>
        <taxon>Chlamydiota</taxon>
        <taxon>Chlamydiia</taxon>
        <taxon>Chlamydiales</taxon>
        <taxon>Chlamydiaceae</taxon>
        <taxon>Chlamydia/Chlamydophila group</taxon>
        <taxon>Chlamydia</taxon>
    </lineage>
</organism>
<dbReference type="EMBL" id="LT993738">
    <property type="protein sequence ID" value="SPN73593.1"/>
    <property type="molecule type" value="Genomic_DNA"/>
</dbReference>
<dbReference type="Pfam" id="PF07548">
    <property type="entry name" value="ChlamPMP_M"/>
    <property type="match status" value="1"/>
</dbReference>
<dbReference type="PROSITE" id="PS51208">
    <property type="entry name" value="AUTOTRANSPORTER"/>
    <property type="match status" value="1"/>
</dbReference>
<keyword evidence="4" id="KW-1134">Transmembrane beta strand</keyword>
<evidence type="ECO:0000256" key="7">
    <source>
        <dbReference type="ARBA" id="ARBA00022692"/>
    </source>
</evidence>
<dbReference type="Pfam" id="PF02415">
    <property type="entry name" value="Chlam_PMP"/>
    <property type="match status" value="3"/>
</dbReference>
<keyword evidence="6" id="KW-0964">Secreted</keyword>
<keyword evidence="8" id="KW-0732">Signal</keyword>
<keyword evidence="7" id="KW-0812">Transmembrane</keyword>
<evidence type="ECO:0000256" key="9">
    <source>
        <dbReference type="ARBA" id="ARBA00023136"/>
    </source>
</evidence>
<dbReference type="OrthoDB" id="16673at2"/>
<dbReference type="AlphaFoldDB" id="A0A2R8FAZ3"/>
<dbReference type="KEGG" id="csee:C10C_0426"/>
<dbReference type="Pfam" id="PF03797">
    <property type="entry name" value="Autotransporter"/>
    <property type="match status" value="1"/>
</dbReference>
<comment type="subcellular location">
    <subcellularLocation>
        <location evidence="2">Cell outer membrane</location>
        <topology evidence="2">Peripheral membrane protein</topology>
        <orientation evidence="2">Extracellular side</orientation>
    </subcellularLocation>
    <subcellularLocation>
        <location evidence="1">Secreted</location>
        <location evidence="1">Cell wall</location>
    </subcellularLocation>
</comment>